<dbReference type="PANTHER" id="PTHR15108">
    <property type="entry name" value="N-ACYLGLUCOSAMINE-2-EPIMERASE"/>
    <property type="match status" value="1"/>
</dbReference>
<dbReference type="Proteomes" id="UP000712157">
    <property type="component" value="Unassembled WGS sequence"/>
</dbReference>
<dbReference type="InterPro" id="IPR008928">
    <property type="entry name" value="6-hairpin_glycosidase_sf"/>
</dbReference>
<dbReference type="Pfam" id="PF07221">
    <property type="entry name" value="GlcNAc_2-epim"/>
    <property type="match status" value="1"/>
</dbReference>
<keyword evidence="4" id="KW-1185">Reference proteome</keyword>
<comment type="caution">
    <text evidence="3">The sequence shown here is derived from an EMBL/GenBank/DDBJ whole genome shotgun (WGS) entry which is preliminary data.</text>
</comment>
<comment type="similarity">
    <text evidence="1">Belongs to the N-acylglucosamine 2-epimerase family.</text>
</comment>
<keyword evidence="2" id="KW-0413">Isomerase</keyword>
<reference evidence="3" key="1">
    <citation type="submission" date="2021-06" db="EMBL/GenBank/DDBJ databases">
        <title>Description of novel taxa of the family Lachnospiraceae.</title>
        <authorList>
            <person name="Chaplin A.V."/>
            <person name="Sokolova S.R."/>
            <person name="Pikina A.P."/>
            <person name="Korzhanova M."/>
            <person name="Belova V."/>
            <person name="Korostin D."/>
            <person name="Efimov B.A."/>
        </authorList>
    </citation>
    <scope>NUCLEOTIDE SEQUENCE</scope>
    <source>
        <strain evidence="3">ASD5720</strain>
    </source>
</reference>
<dbReference type="AlphaFoldDB" id="A0A949NIH1"/>
<evidence type="ECO:0000313" key="4">
    <source>
        <dbReference type="Proteomes" id="UP000712157"/>
    </source>
</evidence>
<evidence type="ECO:0000313" key="3">
    <source>
        <dbReference type="EMBL" id="MBU9738000.1"/>
    </source>
</evidence>
<accession>A0A949NIH1</accession>
<evidence type="ECO:0000256" key="2">
    <source>
        <dbReference type="ARBA" id="ARBA00023235"/>
    </source>
</evidence>
<dbReference type="EMBL" id="JAHQCW010000028">
    <property type="protein sequence ID" value="MBU9738000.1"/>
    <property type="molecule type" value="Genomic_DNA"/>
</dbReference>
<dbReference type="InterPro" id="IPR012341">
    <property type="entry name" value="6hp_glycosidase-like_sf"/>
</dbReference>
<name>A0A949NIH1_9FIRM</name>
<dbReference type="RefSeq" id="WP_238722319.1">
    <property type="nucleotide sequence ID" value="NZ_JAHQCW010000028.1"/>
</dbReference>
<dbReference type="Gene3D" id="1.50.10.10">
    <property type="match status" value="1"/>
</dbReference>
<gene>
    <name evidence="3" type="ORF">KTH89_15760</name>
</gene>
<protein>
    <submittedName>
        <fullName evidence="3">AGE family epimerase/isomerase</fullName>
    </submittedName>
</protein>
<dbReference type="InterPro" id="IPR010819">
    <property type="entry name" value="AGE/CE"/>
</dbReference>
<dbReference type="SUPFAM" id="SSF48208">
    <property type="entry name" value="Six-hairpin glycosidases"/>
    <property type="match status" value="1"/>
</dbReference>
<dbReference type="GO" id="GO:0005975">
    <property type="term" value="P:carbohydrate metabolic process"/>
    <property type="evidence" value="ECO:0007669"/>
    <property type="project" value="InterPro"/>
</dbReference>
<evidence type="ECO:0000256" key="1">
    <source>
        <dbReference type="ARBA" id="ARBA00008558"/>
    </source>
</evidence>
<sequence>MATDTRNSEIDMKRREGLKASYQGIKENLEQGILPFWIKNGIDHQYGGYLLDFDRDGAPLGDKEKMLVTQTRMIWGFSILAREYQSEEYLAYAAQGVKFLIQHFWDQTYGGWYWTTELDGTKSDGGKVIYGQTFAIYTLSEYALALRDLNAPKEEQEEALEYASKTFDLLQKYAADTLNGGYYENLEPDWSRAPYGAGAGDIKSLNIHMHMLEAYTTLYECSGQEIHRRKLQEVIDLVLQKMVDLNIGCGFDQFGPELVRRPAISIPRTWTQDREADSEIADAVDTTFYGHNIELVWLLNRANDVLGNPYHTYDYVGKLLLEHSLKYGFDYEYGGVYYAGPYVGEATKLEKEWWENCEALVGYLDGYEHLKEEKYLDAFLKTWEFCSRYLINHQVGEWYQLVSRNGEVLVGCIGNAWKGIYHTGRAMLECKRRLEKILNIRES</sequence>
<organism evidence="3 4">
    <name type="scientific">Diplocloster agilis</name>
    <dbReference type="NCBI Taxonomy" id="2850323"/>
    <lineage>
        <taxon>Bacteria</taxon>
        <taxon>Bacillati</taxon>
        <taxon>Bacillota</taxon>
        <taxon>Clostridia</taxon>
        <taxon>Lachnospirales</taxon>
        <taxon>Lachnospiraceae</taxon>
        <taxon>Diplocloster</taxon>
    </lineage>
</organism>
<proteinExistence type="inferred from homology"/>
<dbReference type="GO" id="GO:0016853">
    <property type="term" value="F:isomerase activity"/>
    <property type="evidence" value="ECO:0007669"/>
    <property type="project" value="UniProtKB-KW"/>
</dbReference>